<gene>
    <name evidence="5" type="primary">CCD1</name>
    <name evidence="5" type="ORF">SPIL2461_LOCUS18004</name>
</gene>
<organism evidence="5 6">
    <name type="scientific">Symbiodinium pilosum</name>
    <name type="common">Dinoflagellate</name>
    <dbReference type="NCBI Taxonomy" id="2952"/>
    <lineage>
        <taxon>Eukaryota</taxon>
        <taxon>Sar</taxon>
        <taxon>Alveolata</taxon>
        <taxon>Dinophyceae</taxon>
        <taxon>Suessiales</taxon>
        <taxon>Symbiodiniaceae</taxon>
        <taxon>Symbiodinium</taxon>
    </lineage>
</organism>
<reference evidence="5" key="1">
    <citation type="submission" date="2021-02" db="EMBL/GenBank/DDBJ databases">
        <authorList>
            <person name="Dougan E. K."/>
            <person name="Rhodes N."/>
            <person name="Thang M."/>
            <person name="Chan C."/>
        </authorList>
    </citation>
    <scope>NUCLEOTIDE SEQUENCE</scope>
</reference>
<proteinExistence type="predicted"/>
<dbReference type="InterPro" id="IPR010488">
    <property type="entry name" value="Zeta_toxin_domain"/>
</dbReference>
<dbReference type="OrthoDB" id="411148at2759"/>
<dbReference type="GO" id="GO:0016301">
    <property type="term" value="F:kinase activity"/>
    <property type="evidence" value="ECO:0007669"/>
    <property type="project" value="InterPro"/>
</dbReference>
<keyword evidence="6" id="KW-1185">Reference proteome</keyword>
<evidence type="ECO:0000313" key="5">
    <source>
        <dbReference type="EMBL" id="CAE7662207.1"/>
    </source>
</evidence>
<comment type="caution">
    <text evidence="5">The sequence shown here is derived from an EMBL/GenBank/DDBJ whole genome shotgun (WGS) entry which is preliminary data.</text>
</comment>
<feature type="region of interest" description="Disordered" evidence="3">
    <location>
        <begin position="1"/>
        <end position="54"/>
    </location>
</feature>
<accession>A0A812W9P5</accession>
<dbReference type="GO" id="GO:0005524">
    <property type="term" value="F:ATP binding"/>
    <property type="evidence" value="ECO:0007669"/>
    <property type="project" value="UniProtKB-KW"/>
</dbReference>
<sequence>MGSLQYVQMAPSSADRNRPSDDDELSSGSKRMRSHVVRGQIPQDLEEQLTQPFTEDERQRIFDSVGLSQAERLPEGKTPIALWLFGPPAAGKTSISDDFEVEFFGRPGNSVSIDGSHVRDAHGGFQQVLKHGIENKVIHADAWTKLKATKHVERLKEEIFEIAVRNRQNVKICDACQKPDRVRKMLAMLEGADFEMHALCLWVPEVATQSRGQHRSVESRRVVCSSLYASSTVATLDFAKHWDQQIRQGNMHYKSLVLLDNTPRPPLRISLEEFEARTNWPAAESAQHFQRFQTNKNEG</sequence>
<evidence type="ECO:0000256" key="1">
    <source>
        <dbReference type="ARBA" id="ARBA00022741"/>
    </source>
</evidence>
<dbReference type="Gene3D" id="3.40.50.300">
    <property type="entry name" value="P-loop containing nucleotide triphosphate hydrolases"/>
    <property type="match status" value="1"/>
</dbReference>
<evidence type="ECO:0000313" key="6">
    <source>
        <dbReference type="Proteomes" id="UP000649617"/>
    </source>
</evidence>
<evidence type="ECO:0000259" key="4">
    <source>
        <dbReference type="Pfam" id="PF06414"/>
    </source>
</evidence>
<dbReference type="EMBL" id="CAJNIZ010043521">
    <property type="protein sequence ID" value="CAE7662207.1"/>
    <property type="molecule type" value="Genomic_DNA"/>
</dbReference>
<feature type="domain" description="Zeta toxin" evidence="4">
    <location>
        <begin position="71"/>
        <end position="224"/>
    </location>
</feature>
<evidence type="ECO:0000256" key="3">
    <source>
        <dbReference type="SAM" id="MobiDB-lite"/>
    </source>
</evidence>
<dbReference type="Proteomes" id="UP000649617">
    <property type="component" value="Unassembled WGS sequence"/>
</dbReference>
<dbReference type="AlphaFoldDB" id="A0A812W9P5"/>
<keyword evidence="1" id="KW-0547">Nucleotide-binding</keyword>
<dbReference type="Pfam" id="PF06414">
    <property type="entry name" value="Zeta_toxin"/>
    <property type="match status" value="1"/>
</dbReference>
<protein>
    <submittedName>
        <fullName evidence="5">CCD1 protein</fullName>
    </submittedName>
</protein>
<name>A0A812W9P5_SYMPI</name>
<dbReference type="InterPro" id="IPR027417">
    <property type="entry name" value="P-loop_NTPase"/>
</dbReference>
<keyword evidence="2" id="KW-0067">ATP-binding</keyword>
<dbReference type="SUPFAM" id="SSF52540">
    <property type="entry name" value="P-loop containing nucleoside triphosphate hydrolases"/>
    <property type="match status" value="1"/>
</dbReference>
<evidence type="ECO:0000256" key="2">
    <source>
        <dbReference type="ARBA" id="ARBA00022840"/>
    </source>
</evidence>